<evidence type="ECO:0000313" key="2">
    <source>
        <dbReference type="EMBL" id="CAK7322953.1"/>
    </source>
</evidence>
<sequence>MGLKATKVMGLANITVGVKMLARKISLLDGVAAELIVLVVEIGVMVAEVTLVVVEVTLVVGLEPMVVEALIVIISAIMRGVEEEGKATGVAGKVGREWIISVAVMGMDEGMDEGMGTEVA</sequence>
<keyword evidence="3" id="KW-1185">Reference proteome</keyword>
<dbReference type="EMBL" id="CAWUPB010000058">
    <property type="protein sequence ID" value="CAK7322953.1"/>
    <property type="molecule type" value="Genomic_DNA"/>
</dbReference>
<organism evidence="2 3">
    <name type="scientific">Dovyalis caffra</name>
    <dbReference type="NCBI Taxonomy" id="77055"/>
    <lineage>
        <taxon>Eukaryota</taxon>
        <taxon>Viridiplantae</taxon>
        <taxon>Streptophyta</taxon>
        <taxon>Embryophyta</taxon>
        <taxon>Tracheophyta</taxon>
        <taxon>Spermatophyta</taxon>
        <taxon>Magnoliopsida</taxon>
        <taxon>eudicotyledons</taxon>
        <taxon>Gunneridae</taxon>
        <taxon>Pentapetalae</taxon>
        <taxon>rosids</taxon>
        <taxon>fabids</taxon>
        <taxon>Malpighiales</taxon>
        <taxon>Salicaceae</taxon>
        <taxon>Flacourtieae</taxon>
        <taxon>Dovyalis</taxon>
    </lineage>
</organism>
<reference evidence="2 3" key="1">
    <citation type="submission" date="2024-01" db="EMBL/GenBank/DDBJ databases">
        <authorList>
            <person name="Waweru B."/>
        </authorList>
    </citation>
    <scope>NUCLEOTIDE SEQUENCE [LARGE SCALE GENOMIC DNA]</scope>
</reference>
<keyword evidence="1" id="KW-1133">Transmembrane helix</keyword>
<proteinExistence type="predicted"/>
<name>A0AAV1QQ09_9ROSI</name>
<evidence type="ECO:0000256" key="1">
    <source>
        <dbReference type="SAM" id="Phobius"/>
    </source>
</evidence>
<keyword evidence="1" id="KW-0812">Transmembrane</keyword>
<comment type="caution">
    <text evidence="2">The sequence shown here is derived from an EMBL/GenBank/DDBJ whole genome shotgun (WGS) entry which is preliminary data.</text>
</comment>
<accession>A0AAV1QQ09</accession>
<dbReference type="Proteomes" id="UP001314170">
    <property type="component" value="Unassembled WGS sequence"/>
</dbReference>
<gene>
    <name evidence="2" type="ORF">DCAF_LOCUS567</name>
</gene>
<evidence type="ECO:0000313" key="3">
    <source>
        <dbReference type="Proteomes" id="UP001314170"/>
    </source>
</evidence>
<feature type="transmembrane region" description="Helical" evidence="1">
    <location>
        <begin position="53"/>
        <end position="77"/>
    </location>
</feature>
<feature type="transmembrane region" description="Helical" evidence="1">
    <location>
        <begin position="27"/>
        <end position="47"/>
    </location>
</feature>
<keyword evidence="1" id="KW-0472">Membrane</keyword>
<protein>
    <submittedName>
        <fullName evidence="2">Uncharacterized protein</fullName>
    </submittedName>
</protein>
<dbReference type="AlphaFoldDB" id="A0AAV1QQ09"/>